<feature type="domain" description="HTH gntR-type" evidence="5">
    <location>
        <begin position="11"/>
        <end position="79"/>
    </location>
</feature>
<organism evidence="6 7">
    <name type="scientific">Actinotalea lenta</name>
    <dbReference type="NCBI Taxonomy" id="3064654"/>
    <lineage>
        <taxon>Bacteria</taxon>
        <taxon>Bacillati</taxon>
        <taxon>Actinomycetota</taxon>
        <taxon>Actinomycetes</taxon>
        <taxon>Micrococcales</taxon>
        <taxon>Cellulomonadaceae</taxon>
        <taxon>Actinotalea</taxon>
    </lineage>
</organism>
<evidence type="ECO:0000313" key="6">
    <source>
        <dbReference type="EMBL" id="MDO8106776.1"/>
    </source>
</evidence>
<evidence type="ECO:0000313" key="7">
    <source>
        <dbReference type="Proteomes" id="UP001232536"/>
    </source>
</evidence>
<dbReference type="RefSeq" id="WP_304600420.1">
    <property type="nucleotide sequence ID" value="NZ_JAUQYO010000001.1"/>
</dbReference>
<evidence type="ECO:0000256" key="4">
    <source>
        <dbReference type="SAM" id="MobiDB-lite"/>
    </source>
</evidence>
<dbReference type="InterPro" id="IPR036390">
    <property type="entry name" value="WH_DNA-bd_sf"/>
</dbReference>
<keyword evidence="3" id="KW-0804">Transcription</keyword>
<dbReference type="Proteomes" id="UP001232536">
    <property type="component" value="Unassembled WGS sequence"/>
</dbReference>
<keyword evidence="1" id="KW-0805">Transcription regulation</keyword>
<evidence type="ECO:0000259" key="5">
    <source>
        <dbReference type="PROSITE" id="PS50949"/>
    </source>
</evidence>
<dbReference type="InterPro" id="IPR036388">
    <property type="entry name" value="WH-like_DNA-bd_sf"/>
</dbReference>
<dbReference type="SMART" id="SM00345">
    <property type="entry name" value="HTH_GNTR"/>
    <property type="match status" value="1"/>
</dbReference>
<evidence type="ECO:0000256" key="3">
    <source>
        <dbReference type="ARBA" id="ARBA00023163"/>
    </source>
</evidence>
<gene>
    <name evidence="6" type="ORF">Q6348_06135</name>
</gene>
<comment type="caution">
    <text evidence="6">The sequence shown here is derived from an EMBL/GenBank/DDBJ whole genome shotgun (WGS) entry which is preliminary data.</text>
</comment>
<dbReference type="EMBL" id="JAUQYP010000001">
    <property type="protein sequence ID" value="MDO8106776.1"/>
    <property type="molecule type" value="Genomic_DNA"/>
</dbReference>
<sequence>MLIRIDPGSDVALFAQVAASLRGEMAQGRLRPGDRLPAAREVGTSLGVNLHTVLRAYQDLRDEGLVDMRRGRGAVVTPRAAALSDLRAEILALGDRARALGMTADTLASLVRDSLSDGQPGTGWPEGPREQV</sequence>
<evidence type="ECO:0000256" key="1">
    <source>
        <dbReference type="ARBA" id="ARBA00023015"/>
    </source>
</evidence>
<dbReference type="PANTHER" id="PTHR38445">
    <property type="entry name" value="HTH-TYPE TRANSCRIPTIONAL REPRESSOR YTRA"/>
    <property type="match status" value="1"/>
</dbReference>
<proteinExistence type="predicted"/>
<evidence type="ECO:0000256" key="2">
    <source>
        <dbReference type="ARBA" id="ARBA00023125"/>
    </source>
</evidence>
<dbReference type="InterPro" id="IPR000524">
    <property type="entry name" value="Tscrpt_reg_HTH_GntR"/>
</dbReference>
<reference evidence="6 7" key="1">
    <citation type="submission" date="2023-07" db="EMBL/GenBank/DDBJ databases">
        <title>Description of novel actinomycetes strains, isolated from tidal flat sediment.</title>
        <authorList>
            <person name="Lu C."/>
        </authorList>
    </citation>
    <scope>NUCLEOTIDE SEQUENCE [LARGE SCALE GENOMIC DNA]</scope>
    <source>
        <strain evidence="6 7">SYSU T00b441</strain>
    </source>
</reference>
<dbReference type="CDD" id="cd07377">
    <property type="entry name" value="WHTH_GntR"/>
    <property type="match status" value="1"/>
</dbReference>
<dbReference type="Gene3D" id="1.10.10.10">
    <property type="entry name" value="Winged helix-like DNA-binding domain superfamily/Winged helix DNA-binding domain"/>
    <property type="match status" value="1"/>
</dbReference>
<dbReference type="SUPFAM" id="SSF46785">
    <property type="entry name" value="Winged helix' DNA-binding domain"/>
    <property type="match status" value="1"/>
</dbReference>
<name>A0ABT9D8K2_9CELL</name>
<dbReference type="PANTHER" id="PTHR38445:SF7">
    <property type="entry name" value="GNTR-FAMILY TRANSCRIPTIONAL REGULATOR"/>
    <property type="match status" value="1"/>
</dbReference>
<keyword evidence="7" id="KW-1185">Reference proteome</keyword>
<accession>A0ABT9D8K2</accession>
<dbReference type="Pfam" id="PF00392">
    <property type="entry name" value="GntR"/>
    <property type="match status" value="1"/>
</dbReference>
<protein>
    <submittedName>
        <fullName evidence="6">GntR family transcriptional regulator</fullName>
    </submittedName>
</protein>
<dbReference type="PROSITE" id="PS50949">
    <property type="entry name" value="HTH_GNTR"/>
    <property type="match status" value="1"/>
</dbReference>
<feature type="region of interest" description="Disordered" evidence="4">
    <location>
        <begin position="113"/>
        <end position="132"/>
    </location>
</feature>
<keyword evidence="2" id="KW-0238">DNA-binding</keyword>